<feature type="domain" description="Aldehyde dehydrogenase" evidence="9">
    <location>
        <begin position="29"/>
        <end position="488"/>
    </location>
</feature>
<dbReference type="FunFam" id="3.40.309.10:FF:000004">
    <property type="entry name" value="Succinate-semialdehyde dehydrogenase I"/>
    <property type="match status" value="1"/>
</dbReference>
<evidence type="ECO:0000256" key="5">
    <source>
        <dbReference type="ARBA" id="ARBA00052698"/>
    </source>
</evidence>
<sequence length="494" mass="52870">MATLGNSIFPWPLKNQSLVISKGLVNGEWREGRTRFEVYEPSTGNVLDTVSGFNKEDVVEAIESAYTAFQAFRHTTAKERAMILWKWHDLIRANADDLAKLISLENGKALPDAVAEVNATAGLAAWFAEEAVRSYGDVIPSSFPNTTVMTFREPVGVCAIVTPWNFPAMMVARKIAPAFAAGCSVVIKPPSETPFSVLALAKLALDAGLPRKLLHVLPTKDRNAATELARHPLVAKLSFTGSTPVGIMLTQLAAATMKRVSMELGGNAPFIVFEDADIDVAVQAAVACKFRASGQVCVSANRLIVHESVVADFATKLTAAVAKFRLGRGIDSGVTHGPLVNAAAVAKIDSHVKDALSRGAKLWVGGKRPENINMGFFYEPTVLTNVPRDALVAHDETFGPLGAIISFKTQQEALDIANNTDLGLAGYFFSRNVGRVLEVARALEVGMVGVNTGIMTAPETPFGGVKLSGLGREGSKHGISEYQNIKSITISHNF</sequence>
<dbReference type="AlphaFoldDB" id="A0AAI9YLW3"/>
<evidence type="ECO:0000256" key="7">
    <source>
        <dbReference type="PROSITE-ProRule" id="PRU10007"/>
    </source>
</evidence>
<organism evidence="10 11">
    <name type="scientific">Colletotrichum costaricense</name>
    <dbReference type="NCBI Taxonomy" id="1209916"/>
    <lineage>
        <taxon>Eukaryota</taxon>
        <taxon>Fungi</taxon>
        <taxon>Dikarya</taxon>
        <taxon>Ascomycota</taxon>
        <taxon>Pezizomycotina</taxon>
        <taxon>Sordariomycetes</taxon>
        <taxon>Hypocreomycetidae</taxon>
        <taxon>Glomerellales</taxon>
        <taxon>Glomerellaceae</taxon>
        <taxon>Colletotrichum</taxon>
        <taxon>Colletotrichum acutatum species complex</taxon>
    </lineage>
</organism>
<comment type="catalytic activity">
    <reaction evidence="4">
        <text>succinate semialdehyde + NADP(+) + H2O = succinate + NADPH + 2 H(+)</text>
        <dbReference type="Rhea" id="RHEA:13213"/>
        <dbReference type="ChEBI" id="CHEBI:15377"/>
        <dbReference type="ChEBI" id="CHEBI:15378"/>
        <dbReference type="ChEBI" id="CHEBI:30031"/>
        <dbReference type="ChEBI" id="CHEBI:57706"/>
        <dbReference type="ChEBI" id="CHEBI:57783"/>
        <dbReference type="ChEBI" id="CHEBI:58349"/>
        <dbReference type="EC" id="1.2.1.16"/>
    </reaction>
</comment>
<dbReference type="PANTHER" id="PTHR43353:SF5">
    <property type="entry name" value="SUCCINATE-SEMIALDEHYDE DEHYDROGENASE, MITOCHONDRIAL"/>
    <property type="match status" value="1"/>
</dbReference>
<evidence type="ECO:0000256" key="8">
    <source>
        <dbReference type="RuleBase" id="RU003345"/>
    </source>
</evidence>
<dbReference type="Proteomes" id="UP001240678">
    <property type="component" value="Unassembled WGS sequence"/>
</dbReference>
<dbReference type="PANTHER" id="PTHR43353">
    <property type="entry name" value="SUCCINATE-SEMIALDEHYDE DEHYDROGENASE, MITOCHONDRIAL"/>
    <property type="match status" value="1"/>
</dbReference>
<dbReference type="Pfam" id="PF00171">
    <property type="entry name" value="Aldedh"/>
    <property type="match status" value="1"/>
</dbReference>
<dbReference type="PROSITE" id="PS00687">
    <property type="entry name" value="ALDEHYDE_DEHYDR_GLU"/>
    <property type="match status" value="1"/>
</dbReference>
<comment type="caution">
    <text evidence="10">The sequence shown here is derived from an EMBL/GenBank/DDBJ whole genome shotgun (WGS) entry which is preliminary data.</text>
</comment>
<protein>
    <recommendedName>
        <fullName evidence="6">succinate-semialdehyde dehydrogenase [NAD(P)(+)]</fullName>
        <ecNumber evidence="6">1.2.1.16</ecNumber>
    </recommendedName>
</protein>
<dbReference type="GeneID" id="85345237"/>
<dbReference type="InterPro" id="IPR016162">
    <property type="entry name" value="Ald_DH_N"/>
</dbReference>
<comment type="pathway">
    <text evidence="1">Amino-acid degradation; 4-aminobutanoate degradation.</text>
</comment>
<dbReference type="InterPro" id="IPR050740">
    <property type="entry name" value="Aldehyde_DH_Superfamily"/>
</dbReference>
<keyword evidence="11" id="KW-1185">Reference proteome</keyword>
<reference evidence="10 11" key="1">
    <citation type="submission" date="2016-10" db="EMBL/GenBank/DDBJ databases">
        <title>The genome sequence of Colletotrichum fioriniae PJ7.</title>
        <authorList>
            <person name="Baroncelli R."/>
        </authorList>
    </citation>
    <scope>NUCLEOTIDE SEQUENCE [LARGE SCALE GENOMIC DNA]</scope>
    <source>
        <strain evidence="10 11">IMI 309622</strain>
    </source>
</reference>
<dbReference type="InterPro" id="IPR029510">
    <property type="entry name" value="Ald_DH_CS_GLU"/>
</dbReference>
<gene>
    <name evidence="10" type="ORF">CCOS01_13544</name>
</gene>
<evidence type="ECO:0000256" key="1">
    <source>
        <dbReference type="ARBA" id="ARBA00005176"/>
    </source>
</evidence>
<proteinExistence type="inferred from homology"/>
<evidence type="ECO:0000256" key="2">
    <source>
        <dbReference type="ARBA" id="ARBA00009986"/>
    </source>
</evidence>
<dbReference type="GO" id="GO:0004777">
    <property type="term" value="F:succinate-semialdehyde dehydrogenase (NAD+) activity"/>
    <property type="evidence" value="ECO:0007669"/>
    <property type="project" value="TreeGrafter"/>
</dbReference>
<dbReference type="InterPro" id="IPR016163">
    <property type="entry name" value="Ald_DH_C"/>
</dbReference>
<dbReference type="InterPro" id="IPR015590">
    <property type="entry name" value="Aldehyde_DH_dom"/>
</dbReference>
<dbReference type="CDD" id="cd07103">
    <property type="entry name" value="ALDH_F5_SSADH_GabD"/>
    <property type="match status" value="1"/>
</dbReference>
<feature type="active site" evidence="7">
    <location>
        <position position="263"/>
    </location>
</feature>
<dbReference type="InterPro" id="IPR016161">
    <property type="entry name" value="Ald_DH/histidinol_DH"/>
</dbReference>
<evidence type="ECO:0000256" key="4">
    <source>
        <dbReference type="ARBA" id="ARBA00050387"/>
    </source>
</evidence>
<name>A0AAI9YLW3_9PEZI</name>
<evidence type="ECO:0000256" key="6">
    <source>
        <dbReference type="ARBA" id="ARBA00067047"/>
    </source>
</evidence>
<evidence type="ECO:0000313" key="10">
    <source>
        <dbReference type="EMBL" id="KAK1515351.1"/>
    </source>
</evidence>
<accession>A0AAI9YLW3</accession>
<dbReference type="EMBL" id="MOOE01000017">
    <property type="protein sequence ID" value="KAK1515351.1"/>
    <property type="molecule type" value="Genomic_DNA"/>
</dbReference>
<evidence type="ECO:0000256" key="3">
    <source>
        <dbReference type="ARBA" id="ARBA00023002"/>
    </source>
</evidence>
<dbReference type="RefSeq" id="XP_060308118.1">
    <property type="nucleotide sequence ID" value="XM_060461690.1"/>
</dbReference>
<dbReference type="Gene3D" id="3.40.309.10">
    <property type="entry name" value="Aldehyde Dehydrogenase, Chain A, domain 2"/>
    <property type="match status" value="1"/>
</dbReference>
<comment type="similarity">
    <text evidence="2 8">Belongs to the aldehyde dehydrogenase family.</text>
</comment>
<evidence type="ECO:0000259" key="9">
    <source>
        <dbReference type="Pfam" id="PF00171"/>
    </source>
</evidence>
<evidence type="ECO:0000313" key="11">
    <source>
        <dbReference type="Proteomes" id="UP001240678"/>
    </source>
</evidence>
<dbReference type="EC" id="1.2.1.16" evidence="6"/>
<dbReference type="GO" id="GO:0009450">
    <property type="term" value="P:gamma-aminobutyric acid catabolic process"/>
    <property type="evidence" value="ECO:0007669"/>
    <property type="project" value="TreeGrafter"/>
</dbReference>
<dbReference type="Gene3D" id="3.40.605.10">
    <property type="entry name" value="Aldehyde Dehydrogenase, Chain A, domain 1"/>
    <property type="match status" value="1"/>
</dbReference>
<comment type="catalytic activity">
    <reaction evidence="5">
        <text>succinate semialdehyde + NAD(+) + H2O = succinate + NADH + 2 H(+)</text>
        <dbReference type="Rhea" id="RHEA:13217"/>
        <dbReference type="ChEBI" id="CHEBI:15377"/>
        <dbReference type="ChEBI" id="CHEBI:15378"/>
        <dbReference type="ChEBI" id="CHEBI:30031"/>
        <dbReference type="ChEBI" id="CHEBI:57540"/>
        <dbReference type="ChEBI" id="CHEBI:57706"/>
        <dbReference type="ChEBI" id="CHEBI:57945"/>
        <dbReference type="EC" id="1.2.1.16"/>
    </reaction>
</comment>
<keyword evidence="3 8" id="KW-0560">Oxidoreductase</keyword>
<dbReference type="SUPFAM" id="SSF53720">
    <property type="entry name" value="ALDH-like"/>
    <property type="match status" value="1"/>
</dbReference>
<dbReference type="FunFam" id="3.40.605.10:FF:000005">
    <property type="entry name" value="Succinate-semialdehyde dehydrogenase I"/>
    <property type="match status" value="1"/>
</dbReference>